<accession>A0A1J4J7B4</accession>
<keyword evidence="3" id="KW-1185">Reference proteome</keyword>
<evidence type="ECO:0000313" key="3">
    <source>
        <dbReference type="Proteomes" id="UP000179807"/>
    </source>
</evidence>
<feature type="compositionally biased region" description="Acidic residues" evidence="1">
    <location>
        <begin position="108"/>
        <end position="132"/>
    </location>
</feature>
<proteinExistence type="predicted"/>
<protein>
    <submittedName>
        <fullName evidence="2">Uncharacterized protein</fullName>
    </submittedName>
</protein>
<evidence type="ECO:0000313" key="2">
    <source>
        <dbReference type="EMBL" id="OHS94079.1"/>
    </source>
</evidence>
<gene>
    <name evidence="2" type="ORF">TRFO_39715</name>
</gene>
<evidence type="ECO:0000256" key="1">
    <source>
        <dbReference type="SAM" id="MobiDB-lite"/>
    </source>
</evidence>
<dbReference type="Proteomes" id="UP000179807">
    <property type="component" value="Unassembled WGS sequence"/>
</dbReference>
<reference evidence="2" key="1">
    <citation type="submission" date="2016-10" db="EMBL/GenBank/DDBJ databases">
        <authorList>
            <person name="Benchimol M."/>
            <person name="Almeida L.G."/>
            <person name="Vasconcelos A.T."/>
            <person name="Perreira-Neves A."/>
            <person name="Rosa I.A."/>
            <person name="Tasca T."/>
            <person name="Bogo M.R."/>
            <person name="de Souza W."/>
        </authorList>
    </citation>
    <scope>NUCLEOTIDE SEQUENCE [LARGE SCALE GENOMIC DNA]</scope>
    <source>
        <strain evidence="2">K</strain>
    </source>
</reference>
<comment type="caution">
    <text evidence="2">The sequence shown here is derived from an EMBL/GenBank/DDBJ whole genome shotgun (WGS) entry which is preliminary data.</text>
</comment>
<feature type="region of interest" description="Disordered" evidence="1">
    <location>
        <begin position="81"/>
        <end position="156"/>
    </location>
</feature>
<sequence>MKSAREAAASASNDLIQEEGETDNDTNFMTPEGFASNDCQCYPCKLNIPDEQKQNLQDISAKITAEQQKLAKLATITSQTAKELEKKKENKSKKLFKKSISASPVGTEGDDDDDEGGEDEGDEEEGEEEEEQNSLPKFSLYKSKRHNSKKSGNQYY</sequence>
<dbReference type="VEuPathDB" id="TrichDB:TRFO_39715"/>
<name>A0A1J4J7B4_9EUKA</name>
<dbReference type="EMBL" id="MLAK01001349">
    <property type="protein sequence ID" value="OHS94079.1"/>
    <property type="molecule type" value="Genomic_DNA"/>
</dbReference>
<dbReference type="AlphaFoldDB" id="A0A1J4J7B4"/>
<organism evidence="2 3">
    <name type="scientific">Tritrichomonas foetus</name>
    <dbReference type="NCBI Taxonomy" id="1144522"/>
    <lineage>
        <taxon>Eukaryota</taxon>
        <taxon>Metamonada</taxon>
        <taxon>Parabasalia</taxon>
        <taxon>Tritrichomonadida</taxon>
        <taxon>Tritrichomonadidae</taxon>
        <taxon>Tritrichomonas</taxon>
    </lineage>
</organism>
<feature type="region of interest" description="Disordered" evidence="1">
    <location>
        <begin position="1"/>
        <end position="34"/>
    </location>
</feature>
<dbReference type="RefSeq" id="XP_068347216.1">
    <property type="nucleotide sequence ID" value="XM_068512799.1"/>
</dbReference>
<dbReference type="GeneID" id="94847503"/>